<accession>A0A3B0TXX6</accession>
<dbReference type="PROSITE" id="PS51257">
    <property type="entry name" value="PROKAR_LIPOPROTEIN"/>
    <property type="match status" value="1"/>
</dbReference>
<gene>
    <name evidence="1" type="ORF">MNBD_BACTEROID01-1743</name>
</gene>
<evidence type="ECO:0000313" key="1">
    <source>
        <dbReference type="EMBL" id="VAW21043.1"/>
    </source>
</evidence>
<dbReference type="EMBL" id="UOEP01000134">
    <property type="protein sequence ID" value="VAW21043.1"/>
    <property type="molecule type" value="Genomic_DNA"/>
</dbReference>
<dbReference type="AlphaFoldDB" id="A0A3B0TXX6"/>
<organism evidence="1">
    <name type="scientific">hydrothermal vent metagenome</name>
    <dbReference type="NCBI Taxonomy" id="652676"/>
    <lineage>
        <taxon>unclassified sequences</taxon>
        <taxon>metagenomes</taxon>
        <taxon>ecological metagenomes</taxon>
    </lineage>
</organism>
<proteinExistence type="predicted"/>
<reference evidence="1" key="1">
    <citation type="submission" date="2018-06" db="EMBL/GenBank/DDBJ databases">
        <authorList>
            <person name="Zhirakovskaya E."/>
        </authorList>
    </citation>
    <scope>NUCLEOTIDE SEQUENCE</scope>
</reference>
<sequence length="235" mass="26086">MRLRLELLLISFIFITAACVKKTKQETKVNIAPIAHKILVEEVIQATSYTYVKAKEDGMVKWIAIPKREVEVGKTYYYNNALEMNNFESKDLKRTFKSIYFVQALTEQESPGVLNNNSPHNSKKTELKKKDLIAPVGGGLTIAGLYSDKDSYAGKIITLSAEVVKVNNGIMGKNWIHVQDGSGDLDSKNFDLTVTTKDTVKVGDKVTVTGKLALNKDFGVGYVYTVIVEDAKLSK</sequence>
<name>A0A3B0TXX6_9ZZZZ</name>
<protein>
    <submittedName>
        <fullName evidence="1">NrfJ</fullName>
    </submittedName>
</protein>